<keyword evidence="5" id="KW-0547">Nucleotide-binding</keyword>
<dbReference type="Pfam" id="PF09107">
    <property type="entry name" value="WHD_3rd_SelB"/>
    <property type="match status" value="1"/>
</dbReference>
<dbReference type="Proteomes" id="UP000283832">
    <property type="component" value="Unassembled WGS sequence"/>
</dbReference>
<accession>A0A418MT89</accession>
<dbReference type="Gene3D" id="1.10.10.10">
    <property type="entry name" value="Winged helix-like DNA-binding domain superfamily/Winged helix DNA-binding domain"/>
    <property type="match status" value="2"/>
</dbReference>
<dbReference type="InterPro" id="IPR004161">
    <property type="entry name" value="EFTu-like_2"/>
</dbReference>
<dbReference type="InterPro" id="IPR036388">
    <property type="entry name" value="WH-like_DNA-bd_sf"/>
</dbReference>
<sequence>MLVVATAGHVDHGKSTLVRALTGMEPDRWAEERRRGMTIDLGFAWTTLPSGVTVAFVDVPGHERFVPNMLAGVGPVPAAAVVVAADEGWMPQSAEHLAVLDALGVAYGLLVVTRADLADPGPTLRQARAELATTSLAGAQAVAVSAVTGTGLSDLRAALDRLAARLPGPQHDAPVRLWVDRSFTVRGSGTVVTGTLGAGGLRVGDELVVAGTGEAVRVRGLHRLGEPCREVGAVARVAVNLRGVAHDRFVRGEALLTPGRFGGTDLVDVRLTGDPVADLPATLTLHVGSAGVPARVRPLGADTLRLRLGRPLPLLVGDRAVLRDPGRRHVVGGVTVLDVLPPPLRRRGAAAARAAVLASVDGRPDLAGELRRRGLARAVDLIRAGVPVDVAPVAGQWLADPEHWRQLCGRLVAAVAEYARTHPLEPGAPVEVLRQRLELPDRILVEALVRPPLRLAAGRVSTAAADALPTPVAQALALLRADLSARPFRAPDADRLAAVGLGAREIGAAVRAGALLRLAGNVLLLPDAPQQAVRVLARLPQPFTLSAARQALDTTRRVAVPLLELLDRGGQTRRLPDDVRLVVPTPDEVAAMPQ</sequence>
<dbReference type="InterPro" id="IPR050055">
    <property type="entry name" value="EF-Tu_GTPase"/>
</dbReference>
<evidence type="ECO:0000256" key="2">
    <source>
        <dbReference type="ARBA" id="ARBA00015953"/>
    </source>
</evidence>
<dbReference type="GO" id="GO:0001514">
    <property type="term" value="P:selenocysteine incorporation"/>
    <property type="evidence" value="ECO:0007669"/>
    <property type="project" value="InterPro"/>
</dbReference>
<dbReference type="PANTHER" id="PTHR43721:SF22">
    <property type="entry name" value="ELONGATION FACTOR TU, MITOCHONDRIAL"/>
    <property type="match status" value="1"/>
</dbReference>
<keyword evidence="4" id="KW-0648">Protein biosynthesis</keyword>
<dbReference type="NCBIfam" id="TIGR00475">
    <property type="entry name" value="selB"/>
    <property type="match status" value="1"/>
</dbReference>
<dbReference type="InterPro" id="IPR057335">
    <property type="entry name" value="Beta-barrel_SelB"/>
</dbReference>
<dbReference type="Gene3D" id="3.40.50.300">
    <property type="entry name" value="P-loop containing nucleotide triphosphate hydrolases"/>
    <property type="match status" value="1"/>
</dbReference>
<keyword evidence="3" id="KW-0963">Cytoplasm</keyword>
<evidence type="ECO:0000256" key="1">
    <source>
        <dbReference type="ARBA" id="ARBA00004496"/>
    </source>
</evidence>
<dbReference type="InterPro" id="IPR004535">
    <property type="entry name" value="Transl_elong_SelB"/>
</dbReference>
<dbReference type="OrthoDB" id="9803139at2"/>
<evidence type="ECO:0000259" key="8">
    <source>
        <dbReference type="PROSITE" id="PS51722"/>
    </source>
</evidence>
<dbReference type="AlphaFoldDB" id="A0A418MT89"/>
<dbReference type="Pfam" id="PF03144">
    <property type="entry name" value="GTP_EFTU_D2"/>
    <property type="match status" value="1"/>
</dbReference>
<dbReference type="Pfam" id="PF25461">
    <property type="entry name" value="Beta-barrel_SelB"/>
    <property type="match status" value="1"/>
</dbReference>
<evidence type="ECO:0000256" key="7">
    <source>
        <dbReference type="ARBA" id="ARBA00031615"/>
    </source>
</evidence>
<dbReference type="InterPro" id="IPR009000">
    <property type="entry name" value="Transl_B-barrel_sf"/>
</dbReference>
<dbReference type="EMBL" id="QXEC01000014">
    <property type="protein sequence ID" value="RIV37326.1"/>
    <property type="molecule type" value="Genomic_DNA"/>
</dbReference>
<comment type="caution">
    <text evidence="9">The sequence shown here is derived from an EMBL/GenBank/DDBJ whole genome shotgun (WGS) entry which is preliminary data.</text>
</comment>
<dbReference type="SUPFAM" id="SSF46785">
    <property type="entry name" value="Winged helix' DNA-binding domain"/>
    <property type="match status" value="1"/>
</dbReference>
<dbReference type="GO" id="GO:0005525">
    <property type="term" value="F:GTP binding"/>
    <property type="evidence" value="ECO:0007669"/>
    <property type="project" value="UniProtKB-KW"/>
</dbReference>
<dbReference type="GO" id="GO:0003746">
    <property type="term" value="F:translation elongation factor activity"/>
    <property type="evidence" value="ECO:0007669"/>
    <property type="project" value="UniProtKB-KW"/>
</dbReference>
<organism evidence="9 10">
    <name type="scientific">Micromonospora radicis</name>
    <dbReference type="NCBI Taxonomy" id="1894971"/>
    <lineage>
        <taxon>Bacteria</taxon>
        <taxon>Bacillati</taxon>
        <taxon>Actinomycetota</taxon>
        <taxon>Actinomycetes</taxon>
        <taxon>Micromonosporales</taxon>
        <taxon>Micromonosporaceae</taxon>
        <taxon>Micromonospora</taxon>
    </lineage>
</organism>
<dbReference type="GO" id="GO:0003924">
    <property type="term" value="F:GTPase activity"/>
    <property type="evidence" value="ECO:0007669"/>
    <property type="project" value="InterPro"/>
</dbReference>
<proteinExistence type="predicted"/>
<gene>
    <name evidence="9" type="primary">selB</name>
    <name evidence="9" type="ORF">D2L64_15690</name>
</gene>
<dbReference type="SUPFAM" id="SSF50447">
    <property type="entry name" value="Translation proteins"/>
    <property type="match status" value="1"/>
</dbReference>
<evidence type="ECO:0000313" key="10">
    <source>
        <dbReference type="Proteomes" id="UP000283832"/>
    </source>
</evidence>
<comment type="function">
    <text evidence="6">Translation factor necessary for the incorporation of selenocysteine into proteins. It probably replaces EF-Tu for the insertion of selenocysteine directed by the UGA codon. SelB binds GTP and GDP.</text>
</comment>
<keyword evidence="5" id="KW-0342">GTP-binding</keyword>
<dbReference type="InterPro" id="IPR027417">
    <property type="entry name" value="P-loop_NTPase"/>
</dbReference>
<dbReference type="PROSITE" id="PS51722">
    <property type="entry name" value="G_TR_2"/>
    <property type="match status" value="1"/>
</dbReference>
<dbReference type="GO" id="GO:0005829">
    <property type="term" value="C:cytosol"/>
    <property type="evidence" value="ECO:0007669"/>
    <property type="project" value="TreeGrafter"/>
</dbReference>
<dbReference type="Pfam" id="PF00009">
    <property type="entry name" value="GTP_EFTU"/>
    <property type="match status" value="1"/>
</dbReference>
<evidence type="ECO:0000256" key="4">
    <source>
        <dbReference type="ARBA" id="ARBA00022917"/>
    </source>
</evidence>
<reference evidence="9 10" key="1">
    <citation type="submission" date="2018-08" db="EMBL/GenBank/DDBJ databases">
        <title>Jishengella sp. nov., isolated from a root of Azadirachta indica A. Juss. var. siamensis Valenton.</title>
        <authorList>
            <person name="Kuncharoen N."/>
            <person name="Tanasupawat S."/>
            <person name="Kudo T."/>
            <person name="Ohkuma M."/>
        </authorList>
    </citation>
    <scope>NUCLEOTIDE SEQUENCE [LARGE SCALE GENOMIC DNA]</scope>
    <source>
        <strain evidence="9 10">AZ1-13</strain>
    </source>
</reference>
<keyword evidence="9" id="KW-0251">Elongation factor</keyword>
<dbReference type="CDD" id="cd04171">
    <property type="entry name" value="SelB"/>
    <property type="match status" value="1"/>
</dbReference>
<name>A0A418MT89_9ACTN</name>
<evidence type="ECO:0000256" key="5">
    <source>
        <dbReference type="ARBA" id="ARBA00023134"/>
    </source>
</evidence>
<evidence type="ECO:0000256" key="3">
    <source>
        <dbReference type="ARBA" id="ARBA00022490"/>
    </source>
</evidence>
<dbReference type="GO" id="GO:0003723">
    <property type="term" value="F:RNA binding"/>
    <property type="evidence" value="ECO:0007669"/>
    <property type="project" value="InterPro"/>
</dbReference>
<dbReference type="SUPFAM" id="SSF52540">
    <property type="entry name" value="P-loop containing nucleoside triphosphate hydrolases"/>
    <property type="match status" value="1"/>
</dbReference>
<dbReference type="PANTHER" id="PTHR43721">
    <property type="entry name" value="ELONGATION FACTOR TU-RELATED"/>
    <property type="match status" value="1"/>
</dbReference>
<feature type="domain" description="Tr-type G" evidence="8">
    <location>
        <begin position="1"/>
        <end position="167"/>
    </location>
</feature>
<dbReference type="InterPro" id="IPR015191">
    <property type="entry name" value="SelB_WHD4"/>
</dbReference>
<keyword evidence="10" id="KW-1185">Reference proteome</keyword>
<evidence type="ECO:0000256" key="6">
    <source>
        <dbReference type="ARBA" id="ARBA00025526"/>
    </source>
</evidence>
<dbReference type="InterPro" id="IPR000795">
    <property type="entry name" value="T_Tr_GTP-bd_dom"/>
</dbReference>
<dbReference type="InterPro" id="IPR036390">
    <property type="entry name" value="WH_DNA-bd_sf"/>
</dbReference>
<dbReference type="RefSeq" id="WP_119577220.1">
    <property type="nucleotide sequence ID" value="NZ_QXEC01000014.1"/>
</dbReference>
<protein>
    <recommendedName>
        <fullName evidence="2">Selenocysteine-specific elongation factor</fullName>
    </recommendedName>
    <alternativeName>
        <fullName evidence="7">SelB translation factor</fullName>
    </alternativeName>
</protein>
<dbReference type="Gene3D" id="2.40.30.10">
    <property type="entry name" value="Translation factors"/>
    <property type="match status" value="1"/>
</dbReference>
<evidence type="ECO:0000313" key="9">
    <source>
        <dbReference type="EMBL" id="RIV37326.1"/>
    </source>
</evidence>
<comment type="subcellular location">
    <subcellularLocation>
        <location evidence="1">Cytoplasm</location>
    </subcellularLocation>
</comment>